<dbReference type="EMBL" id="RQPJ01000014">
    <property type="protein sequence ID" value="RTE52813.1"/>
    <property type="molecule type" value="Genomic_DNA"/>
</dbReference>
<name>A0A3S0BVV6_9FLAO</name>
<evidence type="ECO:0000256" key="8">
    <source>
        <dbReference type="ARBA" id="ARBA00023295"/>
    </source>
</evidence>
<keyword evidence="6 10" id="KW-1133">Transmembrane helix</keyword>
<dbReference type="GO" id="GO:0016758">
    <property type="term" value="F:hexosyltransferase activity"/>
    <property type="evidence" value="ECO:0007669"/>
    <property type="project" value="TreeGrafter"/>
</dbReference>
<feature type="transmembrane region" description="Helical" evidence="10">
    <location>
        <begin position="12"/>
        <end position="32"/>
    </location>
</feature>
<evidence type="ECO:0000256" key="6">
    <source>
        <dbReference type="ARBA" id="ARBA00022989"/>
    </source>
</evidence>
<keyword evidence="2" id="KW-0328">Glycosyltransferase</keyword>
<dbReference type="InterPro" id="IPR001173">
    <property type="entry name" value="Glyco_trans_2-like"/>
</dbReference>
<organism evidence="12 13">
    <name type="scientific">Arenibacter aquaticus</name>
    <dbReference type="NCBI Taxonomy" id="2489054"/>
    <lineage>
        <taxon>Bacteria</taxon>
        <taxon>Pseudomonadati</taxon>
        <taxon>Bacteroidota</taxon>
        <taxon>Flavobacteriia</taxon>
        <taxon>Flavobacteriales</taxon>
        <taxon>Flavobacteriaceae</taxon>
        <taxon>Arenibacter</taxon>
    </lineage>
</organism>
<dbReference type="GO" id="GO:0005886">
    <property type="term" value="C:plasma membrane"/>
    <property type="evidence" value="ECO:0007669"/>
    <property type="project" value="TreeGrafter"/>
</dbReference>
<feature type="transmembrane region" description="Helical" evidence="10">
    <location>
        <begin position="327"/>
        <end position="347"/>
    </location>
</feature>
<feature type="active site" description="Proton donor" evidence="9">
    <location>
        <position position="673"/>
    </location>
</feature>
<evidence type="ECO:0000256" key="10">
    <source>
        <dbReference type="SAM" id="Phobius"/>
    </source>
</evidence>
<dbReference type="InterPro" id="IPR017853">
    <property type="entry name" value="GH"/>
</dbReference>
<dbReference type="PROSITE" id="PS51764">
    <property type="entry name" value="GH26"/>
    <property type="match status" value="1"/>
</dbReference>
<dbReference type="SUPFAM" id="SSF53448">
    <property type="entry name" value="Nucleotide-diphospho-sugar transferases"/>
    <property type="match status" value="1"/>
</dbReference>
<dbReference type="AlphaFoldDB" id="A0A3S0BVV6"/>
<sequence>MINTPTPKEKLTLRILIVLGLISILNFLYWFVQPQLIGDQLLFGLLIVPIVFDSLRMVYIWYHYWDISVPKKPTLTKTLTADVFTTYFPGEPYDMVQETLLAIQRIKYPHTTYLCDEANDPILKEFCLKHNIIHVTRNNRIDAKAGNINNALRQASGDICLILDPDHVPRENFLDEIVPYFEDDSIGFVQSVQAYYNIEESLVARGAAEQTFHFYGPVMMTMNSYGTVNAIGANCVFRRKALDSIGGHAAGLSEDMHTAMQLHAKGWKSIYVPEVFSKGLVPASLTAYYKQQLKWSRGTMELLVSVYPKLFKNFTWRQKVHYGVLPFHYLSGFIYMISFLIPIISLFKAATPWNGNVINFGLLFLPIFACILGIRFYVQRWVMYKSERGIHLVGGLLLTATWWVFIIGCIYTFIRKKVPYLPTPKEDKERSSWKILVPNLVVAIISVGAAIYGLSIDFTPFSMFMAGFALLNALFMSYTLVFAYEKQKPIKQLTQPVTESKSLFNSIKSNSFKLWRKAALPVVAVFFLVSGFQFYYNDYIKWEGSTAEIQDKPKFNYLGIFLPKKDNGISNLKAISSISNEIDKNFDIISLYLAWDQDMDKGFPKTLLDSIYEQKSIPMLTWEPWLTNFDTATTKNKHVFSLIKEGYFDYYLKDFALRLKRLERPVFIRFAHEFDNPFYPWYSKEEHANTQFKDAWRYVYEIFKQQQANNVIWVWNPWTPDNVATFYPGKEYVDWIGVNILNYYHHNSSDTPTDFKDLYQPFHEEFKGLTETPVMISEFGCLNHNREYQNNWFNKAYRDIKAEFQEIRSLVYFNSNVDDNWPSNSQGEGYLDWTIANNKLMKNSLGQKKAPDYILGPLPPLTTNKQPEQNMQMALKNIKGINLKKGHDWNKDYHILDRRNLLWDFDQFISLGINTIKYIDNNIYDYNVLTISKEKKLNISYGFWIPENLDFVNDSVGKAKLAKHILRKIEKHKHQDHIVSWNLLNDVLYRQGTYFNKPESLYQKKAYIIWLKQLVKDIKNTDNQRPLTIDLEVNGLAYENIKLLTDLVPNWDGLGLVIKEDHFLTTLTSYLKKNNIPYIYSDISVEELSQFKDIPEKVPYFITAWQDQHQSNKVNFQGLIDRKKKHKADFYKLRQIIKKTKEVIPQKKVAILKPANLLYDHQTQNYQAMVYDSIKGWTPGQQLNNLKFEWALVKCDSYGNFLSIKEVGDGPELSLEIPEKHELYRLHLAMIHDNKISSSITELHTPLLQDKNIKTDQITHYKNLKE</sequence>
<keyword evidence="7 10" id="KW-0472">Membrane</keyword>
<feature type="transmembrane region" description="Helical" evidence="10">
    <location>
        <begin position="41"/>
        <end position="62"/>
    </location>
</feature>
<dbReference type="Pfam" id="PF02156">
    <property type="entry name" value="Glyco_hydro_26"/>
    <property type="match status" value="1"/>
</dbReference>
<dbReference type="PANTHER" id="PTHR43867">
    <property type="entry name" value="CELLULOSE SYNTHASE CATALYTIC SUBUNIT A [UDP-FORMING]"/>
    <property type="match status" value="1"/>
</dbReference>
<keyword evidence="13" id="KW-1185">Reference proteome</keyword>
<evidence type="ECO:0000256" key="5">
    <source>
        <dbReference type="ARBA" id="ARBA00022801"/>
    </source>
</evidence>
<dbReference type="PANTHER" id="PTHR43867:SF2">
    <property type="entry name" value="CELLULOSE SYNTHASE CATALYTIC SUBUNIT A [UDP-FORMING]"/>
    <property type="match status" value="1"/>
</dbReference>
<keyword evidence="8 9" id="KW-0326">Glycosidase</keyword>
<keyword evidence="3 12" id="KW-0808">Transferase</keyword>
<gene>
    <name evidence="12" type="ORF">EHW67_14185</name>
</gene>
<feature type="transmembrane region" description="Helical" evidence="10">
    <location>
        <begin position="461"/>
        <end position="484"/>
    </location>
</feature>
<dbReference type="Pfam" id="PF13632">
    <property type="entry name" value="Glyco_trans_2_3"/>
    <property type="match status" value="1"/>
</dbReference>
<dbReference type="GO" id="GO:0004553">
    <property type="term" value="F:hydrolase activity, hydrolyzing O-glycosyl compounds"/>
    <property type="evidence" value="ECO:0007669"/>
    <property type="project" value="InterPro"/>
</dbReference>
<evidence type="ECO:0000256" key="2">
    <source>
        <dbReference type="ARBA" id="ARBA00022676"/>
    </source>
</evidence>
<dbReference type="InterPro" id="IPR050321">
    <property type="entry name" value="Glycosyltr_2/OpgH_subfam"/>
</dbReference>
<dbReference type="SUPFAM" id="SSF51445">
    <property type="entry name" value="(Trans)glycosidases"/>
    <property type="match status" value="2"/>
</dbReference>
<feature type="transmembrane region" description="Helical" evidence="10">
    <location>
        <begin position="359"/>
        <end position="378"/>
    </location>
</feature>
<dbReference type="CDD" id="cd06421">
    <property type="entry name" value="CESA_CelA_like"/>
    <property type="match status" value="1"/>
</dbReference>
<evidence type="ECO:0000313" key="13">
    <source>
        <dbReference type="Proteomes" id="UP000267585"/>
    </source>
</evidence>
<evidence type="ECO:0000259" key="11">
    <source>
        <dbReference type="PROSITE" id="PS51764"/>
    </source>
</evidence>
<dbReference type="InterPro" id="IPR029044">
    <property type="entry name" value="Nucleotide-diphossugar_trans"/>
</dbReference>
<feature type="transmembrane region" description="Helical" evidence="10">
    <location>
        <begin position="435"/>
        <end position="455"/>
    </location>
</feature>
<feature type="active site" description="Nucleophile" evidence="9">
    <location>
        <position position="778"/>
    </location>
</feature>
<keyword evidence="4 10" id="KW-0812">Transmembrane</keyword>
<comment type="similarity">
    <text evidence="9">Belongs to the glycosyl hydrolase 26 family.</text>
</comment>
<feature type="domain" description="GH26" evidence="11">
    <location>
        <begin position="544"/>
        <end position="844"/>
    </location>
</feature>
<dbReference type="Proteomes" id="UP000267585">
    <property type="component" value="Unassembled WGS sequence"/>
</dbReference>
<dbReference type="Gene3D" id="3.20.20.80">
    <property type="entry name" value="Glycosidases"/>
    <property type="match status" value="2"/>
</dbReference>
<evidence type="ECO:0000256" key="9">
    <source>
        <dbReference type="PROSITE-ProRule" id="PRU01100"/>
    </source>
</evidence>
<dbReference type="RefSeq" id="WP_126163046.1">
    <property type="nucleotide sequence ID" value="NZ_RQPJ01000014.1"/>
</dbReference>
<evidence type="ECO:0000313" key="12">
    <source>
        <dbReference type="EMBL" id="RTE52813.1"/>
    </source>
</evidence>
<keyword evidence="5 9" id="KW-0378">Hydrolase</keyword>
<evidence type="ECO:0000256" key="3">
    <source>
        <dbReference type="ARBA" id="ARBA00022679"/>
    </source>
</evidence>
<reference evidence="12 13" key="1">
    <citation type="submission" date="2018-11" db="EMBL/GenBank/DDBJ databases">
        <title>Arenibacter aquaticus sp.nov., a marine bacterium isolated from surface seawater in the South China Sea.</title>
        <authorList>
            <person name="Guo J."/>
            <person name="Sun J."/>
        </authorList>
    </citation>
    <scope>NUCLEOTIDE SEQUENCE [LARGE SCALE GENOMIC DNA]</scope>
    <source>
        <strain evidence="12 13">GUO666</strain>
    </source>
</reference>
<evidence type="ECO:0000256" key="4">
    <source>
        <dbReference type="ARBA" id="ARBA00022692"/>
    </source>
</evidence>
<dbReference type="InterPro" id="IPR022790">
    <property type="entry name" value="GH26_dom"/>
</dbReference>
<dbReference type="Gene3D" id="3.90.550.10">
    <property type="entry name" value="Spore Coat Polysaccharide Biosynthesis Protein SpsA, Chain A"/>
    <property type="match status" value="1"/>
</dbReference>
<evidence type="ECO:0000256" key="1">
    <source>
        <dbReference type="ARBA" id="ARBA00004141"/>
    </source>
</evidence>
<feature type="transmembrane region" description="Helical" evidence="10">
    <location>
        <begin position="390"/>
        <end position="414"/>
    </location>
</feature>
<dbReference type="OrthoDB" id="9802773at2"/>
<evidence type="ECO:0000256" key="7">
    <source>
        <dbReference type="ARBA" id="ARBA00023136"/>
    </source>
</evidence>
<protein>
    <submittedName>
        <fullName evidence="12">Glycosyltransferase</fullName>
    </submittedName>
</protein>
<proteinExistence type="inferred from homology"/>
<accession>A0A3S0BVV6</accession>
<comment type="subcellular location">
    <subcellularLocation>
        <location evidence="1">Membrane</location>
        <topology evidence="1">Multi-pass membrane protein</topology>
    </subcellularLocation>
</comment>
<comment type="caution">
    <text evidence="12">The sequence shown here is derived from an EMBL/GenBank/DDBJ whole genome shotgun (WGS) entry which is preliminary data.</text>
</comment>